<dbReference type="SUPFAM" id="SSF69304">
    <property type="entry name" value="Tricorn protease N-terminal domain"/>
    <property type="match status" value="1"/>
</dbReference>
<dbReference type="AlphaFoldDB" id="A0A7X2NUI9"/>
<dbReference type="EMBL" id="VUMN01000030">
    <property type="protein sequence ID" value="MSS59393.1"/>
    <property type="molecule type" value="Genomic_DNA"/>
</dbReference>
<sequence length="663" mass="74455">MKRKLTIEDLKKIEYLSDPRLSITDALSYTVHTVRKDGGFEPHLYGRWKEQEECHLLSELPGHMGRWSEDGTVLYFLGDPENCGADQLCRLSEGTSPEALTHCRHGISWFSVRGDQIVAEAVTYPEETDADLLKPISREERELLRKQRAEQPIEIEEIMYKFDETHGIPDGHQAELCLADLKSGRISLLTHTGKSHQKPVLSPDGTFVICFTYPKKGWQKKQAVLTRVNPDGSEVFLTQDEYLLDDSPAVFPDAHHVIVPAFEKTGDALQASFLIVNVEDGTKEFCWDQDSSCEGPGMLAVGHTAYGDPGHSFSSFEEGVWFLSAERGDSGLFVLNPAENKISKFFLPHACVQGADVRGAEILAVIGTPDHIGSLYLCNAETGSMKLLARHNEWMEDTETILPEEVWVPSSKEGELMHGWIIRPYGSQPGRRYPAVLDIHGGPECFYPADWWFEFQYLAAEGFAVLYCDPHGSVSYGRSYAEGAWDGTAYQDLMKFADYAVEQGIADPERIGVTGGSYGGWMTNYIISHTDRFAAAVTQRTLCNRTTSYGTGDMGSILEKPFRGVYASMMSRLNGDSTTLKWVDRVKTPLLILHGTEDYRCSFEQGEQFFIAMKDRNPEVPVKFDAFLHECHELTRSGNTYAQMGHLKEMTDWFCTYLKGEKA</sequence>
<dbReference type="Gene3D" id="2.120.10.30">
    <property type="entry name" value="TolB, C-terminal domain"/>
    <property type="match status" value="1"/>
</dbReference>
<keyword evidence="4" id="KW-1185">Reference proteome</keyword>
<dbReference type="Gene3D" id="3.40.50.1820">
    <property type="entry name" value="alpha/beta hydrolase"/>
    <property type="match status" value="1"/>
</dbReference>
<dbReference type="Pfam" id="PF00326">
    <property type="entry name" value="Peptidase_S9"/>
    <property type="match status" value="1"/>
</dbReference>
<dbReference type="RefSeq" id="WP_154505613.1">
    <property type="nucleotide sequence ID" value="NZ_VUMN01000030.1"/>
</dbReference>
<dbReference type="PANTHER" id="PTHR42776:SF27">
    <property type="entry name" value="DIPEPTIDYL PEPTIDASE FAMILY MEMBER 6"/>
    <property type="match status" value="1"/>
</dbReference>
<dbReference type="InterPro" id="IPR029058">
    <property type="entry name" value="AB_hydrolase_fold"/>
</dbReference>
<proteinExistence type="predicted"/>
<reference evidence="3 4" key="1">
    <citation type="submission" date="2019-08" db="EMBL/GenBank/DDBJ databases">
        <title>In-depth cultivation of the pig gut microbiome towards novel bacterial diversity and tailored functional studies.</title>
        <authorList>
            <person name="Wylensek D."/>
            <person name="Hitch T.C.A."/>
            <person name="Clavel T."/>
        </authorList>
    </citation>
    <scope>NUCLEOTIDE SEQUENCE [LARGE SCALE GENOMIC DNA]</scope>
    <source>
        <strain evidence="3 4">Oil+RF-744-GAM-WT-6</strain>
    </source>
</reference>
<protein>
    <submittedName>
        <fullName evidence="3">S9 family peptidase</fullName>
    </submittedName>
</protein>
<organism evidence="3 4">
    <name type="scientific">Stecheria intestinalis</name>
    <dbReference type="NCBI Taxonomy" id="2606630"/>
    <lineage>
        <taxon>Bacteria</taxon>
        <taxon>Bacillati</taxon>
        <taxon>Bacillota</taxon>
        <taxon>Erysipelotrichia</taxon>
        <taxon>Erysipelotrichales</taxon>
        <taxon>Erysipelotrichaceae</taxon>
        <taxon>Stecheria</taxon>
    </lineage>
</organism>
<dbReference type="InterPro" id="IPR001375">
    <property type="entry name" value="Peptidase_S9_cat"/>
</dbReference>
<dbReference type="GO" id="GO:0006508">
    <property type="term" value="P:proteolysis"/>
    <property type="evidence" value="ECO:0007669"/>
    <property type="project" value="InterPro"/>
</dbReference>
<comment type="caution">
    <text evidence="3">The sequence shown here is derived from an EMBL/GenBank/DDBJ whole genome shotgun (WGS) entry which is preliminary data.</text>
</comment>
<dbReference type="InterPro" id="IPR011042">
    <property type="entry name" value="6-blade_b-propeller_TolB-like"/>
</dbReference>
<name>A0A7X2NUI9_9FIRM</name>
<accession>A0A7X2NUI9</accession>
<evidence type="ECO:0000313" key="3">
    <source>
        <dbReference type="EMBL" id="MSS59393.1"/>
    </source>
</evidence>
<dbReference type="GO" id="GO:0004252">
    <property type="term" value="F:serine-type endopeptidase activity"/>
    <property type="evidence" value="ECO:0007669"/>
    <property type="project" value="TreeGrafter"/>
</dbReference>
<keyword evidence="1" id="KW-0378">Hydrolase</keyword>
<feature type="domain" description="Peptidase S9 prolyl oligopeptidase catalytic" evidence="2">
    <location>
        <begin position="453"/>
        <end position="660"/>
    </location>
</feature>
<dbReference type="PANTHER" id="PTHR42776">
    <property type="entry name" value="SERINE PEPTIDASE S9 FAMILY MEMBER"/>
    <property type="match status" value="1"/>
</dbReference>
<evidence type="ECO:0000259" key="2">
    <source>
        <dbReference type="Pfam" id="PF00326"/>
    </source>
</evidence>
<dbReference type="Proteomes" id="UP000461880">
    <property type="component" value="Unassembled WGS sequence"/>
</dbReference>
<dbReference type="SUPFAM" id="SSF53474">
    <property type="entry name" value="alpha/beta-Hydrolases"/>
    <property type="match status" value="1"/>
</dbReference>
<evidence type="ECO:0000313" key="4">
    <source>
        <dbReference type="Proteomes" id="UP000461880"/>
    </source>
</evidence>
<evidence type="ECO:0000256" key="1">
    <source>
        <dbReference type="ARBA" id="ARBA00022801"/>
    </source>
</evidence>
<gene>
    <name evidence="3" type="ORF">FYJ51_10875</name>
</gene>